<dbReference type="InterPro" id="IPR003343">
    <property type="entry name" value="Big_2"/>
</dbReference>
<comment type="caution">
    <text evidence="3">The sequence shown here is derived from an EMBL/GenBank/DDBJ whole genome shotgun (WGS) entry which is preliminary data.</text>
</comment>
<feature type="non-terminal residue" evidence="3">
    <location>
        <position position="423"/>
    </location>
</feature>
<dbReference type="InterPro" id="IPR013783">
    <property type="entry name" value="Ig-like_fold"/>
</dbReference>
<reference evidence="3 4" key="1">
    <citation type="submission" date="2017-09" db="EMBL/GenBank/DDBJ databases">
        <title>Depth-based differentiation of microbial function through sediment-hosted aquifers and enrichment of novel symbionts in the deep terrestrial subsurface.</title>
        <authorList>
            <person name="Probst A.J."/>
            <person name="Ladd B."/>
            <person name="Jarett J.K."/>
            <person name="Geller-Mcgrath D.E."/>
            <person name="Sieber C.M."/>
            <person name="Emerson J.B."/>
            <person name="Anantharaman K."/>
            <person name="Thomas B.C."/>
            <person name="Malmstrom R."/>
            <person name="Stieglmeier M."/>
            <person name="Klingl A."/>
            <person name="Woyke T."/>
            <person name="Ryan C.M."/>
            <person name="Banfield J.F."/>
        </authorList>
    </citation>
    <scope>NUCLEOTIDE SEQUENCE [LARGE SCALE GENOMIC DNA]</scope>
    <source>
        <strain evidence="3">CG22_combo_CG10-13_8_21_14_all_39_9</strain>
    </source>
</reference>
<feature type="domain" description="BIG2" evidence="2">
    <location>
        <begin position="255"/>
        <end position="345"/>
    </location>
</feature>
<gene>
    <name evidence="3" type="ORF">COW86_03345</name>
</gene>
<dbReference type="AlphaFoldDB" id="A0A2H0D018"/>
<sequence length="423" mass="44263">SITSLVAGSSLTLADKTGLTIATAGSPTYYVKVDSGNVIDESNETDNVGNTPVTVNAPVANPTCSAITYTSPVAPSNTQTLSVTTTNVDYVLWKGTGGTFNSGTWDETLQGYKYSVIINQPSNMSWTAPNAYSTSSQITAEAYDYAGVRVSCGEVITIVTTPAPVVYYYTLTVTKSGTGSGTVISNEDVLHLKIDCGTTCQADYSKDDIVILTAATSENSIFNGWSGGGCSGSAGTCTVIMDAAKTVNANFDLHSYPTYVISPATATKQIGQTQQFSGFFDPDGPSGSGAEQNQTNSATWTSSNISVATITTTGITGRGLATCVAMGSVTIYSRYSGMSAIATLDCSVFTLTVRMSGRGRGSVASNETPRPKIDCYPICWAKYNDGTRVTLIETTIFEYFNGWSGGGCYGTAKTCVVTMDANK</sequence>
<dbReference type="SMART" id="SM00635">
    <property type="entry name" value="BID_2"/>
    <property type="match status" value="1"/>
</dbReference>
<feature type="compositionally biased region" description="Polar residues" evidence="1">
    <location>
        <begin position="289"/>
        <end position="298"/>
    </location>
</feature>
<dbReference type="Proteomes" id="UP000230159">
    <property type="component" value="Unassembled WGS sequence"/>
</dbReference>
<dbReference type="Pfam" id="PF02368">
    <property type="entry name" value="Big_2"/>
    <property type="match status" value="1"/>
</dbReference>
<evidence type="ECO:0000259" key="2">
    <source>
        <dbReference type="SMART" id="SM00635"/>
    </source>
</evidence>
<evidence type="ECO:0000256" key="1">
    <source>
        <dbReference type="SAM" id="MobiDB-lite"/>
    </source>
</evidence>
<name>A0A2H0D018_9BACT</name>
<feature type="region of interest" description="Disordered" evidence="1">
    <location>
        <begin position="277"/>
        <end position="298"/>
    </location>
</feature>
<proteinExistence type="predicted"/>
<accession>A0A2H0D018</accession>
<evidence type="ECO:0000313" key="4">
    <source>
        <dbReference type="Proteomes" id="UP000230159"/>
    </source>
</evidence>
<feature type="non-terminal residue" evidence="3">
    <location>
        <position position="1"/>
    </location>
</feature>
<dbReference type="Gene3D" id="2.60.40.10">
    <property type="entry name" value="Immunoglobulins"/>
    <property type="match status" value="1"/>
</dbReference>
<dbReference type="EMBL" id="PCTN01000144">
    <property type="protein sequence ID" value="PIP75514.1"/>
    <property type="molecule type" value="Genomic_DNA"/>
</dbReference>
<dbReference type="Gene3D" id="2.60.40.1080">
    <property type="match status" value="1"/>
</dbReference>
<protein>
    <recommendedName>
        <fullName evidence="2">BIG2 domain-containing protein</fullName>
    </recommendedName>
</protein>
<evidence type="ECO:0000313" key="3">
    <source>
        <dbReference type="EMBL" id="PIP75514.1"/>
    </source>
</evidence>
<organism evidence="3 4">
    <name type="scientific">Candidatus Kuenenbacteria bacterium CG22_combo_CG10-13_8_21_14_all_39_9</name>
    <dbReference type="NCBI Taxonomy" id="1974621"/>
    <lineage>
        <taxon>Bacteria</taxon>
        <taxon>Candidatus Kueneniibacteriota</taxon>
    </lineage>
</organism>